<feature type="domain" description="C2H2-type" evidence="16">
    <location>
        <begin position="476"/>
        <end position="503"/>
    </location>
</feature>
<feature type="domain" description="C2H2-type" evidence="16">
    <location>
        <begin position="391"/>
        <end position="418"/>
    </location>
</feature>
<dbReference type="InterPro" id="IPR036236">
    <property type="entry name" value="Znf_C2H2_sf"/>
</dbReference>
<dbReference type="GO" id="GO:0000978">
    <property type="term" value="F:RNA polymerase II cis-regulatory region sequence-specific DNA binding"/>
    <property type="evidence" value="ECO:0007669"/>
    <property type="project" value="TreeGrafter"/>
</dbReference>
<evidence type="ECO:0000256" key="5">
    <source>
        <dbReference type="ARBA" id="ARBA00022691"/>
    </source>
</evidence>
<evidence type="ECO:0000256" key="11">
    <source>
        <dbReference type="ARBA" id="ARBA00023125"/>
    </source>
</evidence>
<name>A0A8T0BNC4_SILME</name>
<dbReference type="PROSITE" id="PS50157">
    <property type="entry name" value="ZINC_FINGER_C2H2_2"/>
    <property type="match status" value="11"/>
</dbReference>
<evidence type="ECO:0000259" key="17">
    <source>
        <dbReference type="PROSITE" id="PS50280"/>
    </source>
</evidence>
<dbReference type="GO" id="GO:0000981">
    <property type="term" value="F:DNA-binding transcription factor activity, RNA polymerase II-specific"/>
    <property type="evidence" value="ECO:0007669"/>
    <property type="project" value="TreeGrafter"/>
</dbReference>
<evidence type="ECO:0000313" key="19">
    <source>
        <dbReference type="Proteomes" id="UP000606274"/>
    </source>
</evidence>
<evidence type="ECO:0000313" key="18">
    <source>
        <dbReference type="EMBL" id="KAF7707783.1"/>
    </source>
</evidence>
<dbReference type="Gene3D" id="2.170.270.10">
    <property type="entry name" value="SET domain"/>
    <property type="match status" value="1"/>
</dbReference>
<comment type="similarity">
    <text evidence="2">Belongs to the krueppel C2H2-type zinc-finger protein family.</text>
</comment>
<feature type="domain" description="C2H2-type" evidence="16">
    <location>
        <begin position="560"/>
        <end position="587"/>
    </location>
</feature>
<evidence type="ECO:0000259" key="16">
    <source>
        <dbReference type="PROSITE" id="PS50157"/>
    </source>
</evidence>
<dbReference type="InterPro" id="IPR013087">
    <property type="entry name" value="Znf_C2H2_type"/>
</dbReference>
<keyword evidence="11" id="KW-0238">DNA-binding</keyword>
<dbReference type="InterPro" id="IPR050329">
    <property type="entry name" value="GLI_C2H2-zinc-finger"/>
</dbReference>
<dbReference type="SUPFAM" id="SSF82199">
    <property type="entry name" value="SET domain"/>
    <property type="match status" value="1"/>
</dbReference>
<comment type="caution">
    <text evidence="18">The sequence shown here is derived from an EMBL/GenBank/DDBJ whole genome shotgun (WGS) entry which is preliminary data.</text>
</comment>
<dbReference type="FunFam" id="3.30.160.60:FF:000690">
    <property type="entry name" value="Zinc finger protein 354C"/>
    <property type="match status" value="1"/>
</dbReference>
<dbReference type="SMART" id="SM00355">
    <property type="entry name" value="ZnF_C2H2"/>
    <property type="match status" value="11"/>
</dbReference>
<dbReference type="SUPFAM" id="SSF57667">
    <property type="entry name" value="beta-beta-alpha zinc fingers"/>
    <property type="match status" value="5"/>
</dbReference>
<dbReference type="AlphaFoldDB" id="A0A8T0BNC4"/>
<dbReference type="InterPro" id="IPR046341">
    <property type="entry name" value="SET_dom_sf"/>
</dbReference>
<protein>
    <submittedName>
        <fullName evidence="18">Uncharacterized protein</fullName>
    </submittedName>
</protein>
<keyword evidence="10" id="KW-0805">Transcription regulation</keyword>
<gene>
    <name evidence="18" type="ORF">HF521_019001</name>
</gene>
<comment type="subcellular location">
    <subcellularLocation>
        <location evidence="1">Nucleus</location>
    </subcellularLocation>
</comment>
<evidence type="ECO:0000256" key="2">
    <source>
        <dbReference type="ARBA" id="ARBA00006991"/>
    </source>
</evidence>
<keyword evidence="13" id="KW-0539">Nucleus</keyword>
<evidence type="ECO:0000256" key="9">
    <source>
        <dbReference type="ARBA" id="ARBA00022833"/>
    </source>
</evidence>
<dbReference type="Pfam" id="PF13465">
    <property type="entry name" value="zf-H2C2_2"/>
    <property type="match status" value="1"/>
</dbReference>
<evidence type="ECO:0000256" key="4">
    <source>
        <dbReference type="ARBA" id="ARBA00022679"/>
    </source>
</evidence>
<feature type="domain" description="C2H2-type" evidence="16">
    <location>
        <begin position="448"/>
        <end position="475"/>
    </location>
</feature>
<dbReference type="FunFam" id="3.30.160.60:FF:002343">
    <property type="entry name" value="Zinc finger protein 33A"/>
    <property type="match status" value="3"/>
</dbReference>
<dbReference type="PROSITE" id="PS50280">
    <property type="entry name" value="SET"/>
    <property type="match status" value="1"/>
</dbReference>
<keyword evidence="4" id="KW-0808">Transferase</keyword>
<keyword evidence="9" id="KW-0862">Zinc</keyword>
<evidence type="ECO:0000256" key="8">
    <source>
        <dbReference type="ARBA" id="ARBA00022771"/>
    </source>
</evidence>
<dbReference type="FunFam" id="3.30.160.60:FF:002604">
    <property type="entry name" value="Zinc finger protein 715"/>
    <property type="match status" value="1"/>
</dbReference>
<feature type="compositionally biased region" description="Low complexity" evidence="15">
    <location>
        <begin position="41"/>
        <end position="51"/>
    </location>
</feature>
<dbReference type="GO" id="GO:0042054">
    <property type="term" value="F:histone methyltransferase activity"/>
    <property type="evidence" value="ECO:0007669"/>
    <property type="project" value="InterPro"/>
</dbReference>
<evidence type="ECO:0000256" key="14">
    <source>
        <dbReference type="PROSITE-ProRule" id="PRU00042"/>
    </source>
</evidence>
<feature type="domain" description="C2H2-type" evidence="16">
    <location>
        <begin position="616"/>
        <end position="640"/>
    </location>
</feature>
<reference evidence="18" key="1">
    <citation type="submission" date="2020-08" db="EMBL/GenBank/DDBJ databases">
        <title>Chromosome-level assembly of Southern catfish (Silurus meridionalis) provides insights into visual adaptation to the nocturnal and benthic lifestyles.</title>
        <authorList>
            <person name="Zhang Y."/>
            <person name="Wang D."/>
            <person name="Peng Z."/>
        </authorList>
    </citation>
    <scope>NUCLEOTIDE SEQUENCE</scope>
    <source>
        <strain evidence="18">SWU-2019-XX</strain>
        <tissue evidence="18">Muscle</tissue>
    </source>
</reference>
<dbReference type="PANTHER" id="PTHR19818">
    <property type="entry name" value="ZINC FINGER PROTEIN ZIC AND GLI"/>
    <property type="match status" value="1"/>
</dbReference>
<dbReference type="Gene3D" id="3.30.160.60">
    <property type="entry name" value="Classic Zinc Finger"/>
    <property type="match status" value="10"/>
</dbReference>
<dbReference type="InterPro" id="IPR001214">
    <property type="entry name" value="SET_dom"/>
</dbReference>
<dbReference type="FunFam" id="3.30.160.60:FF:002716">
    <property type="entry name" value="Zinc finger protein 212"/>
    <property type="match status" value="1"/>
</dbReference>
<evidence type="ECO:0000256" key="12">
    <source>
        <dbReference type="ARBA" id="ARBA00023163"/>
    </source>
</evidence>
<feature type="domain" description="C2H2-type" evidence="16">
    <location>
        <begin position="532"/>
        <end position="559"/>
    </location>
</feature>
<evidence type="ECO:0000256" key="1">
    <source>
        <dbReference type="ARBA" id="ARBA00004123"/>
    </source>
</evidence>
<evidence type="ECO:0000256" key="3">
    <source>
        <dbReference type="ARBA" id="ARBA00022603"/>
    </source>
</evidence>
<feature type="domain" description="C2H2-type" evidence="16">
    <location>
        <begin position="504"/>
        <end position="531"/>
    </location>
</feature>
<dbReference type="FunFam" id="3.30.160.60:FF:002175">
    <property type="entry name" value="Zinc finger protein 234"/>
    <property type="match status" value="1"/>
</dbReference>
<dbReference type="PROSITE" id="PS00028">
    <property type="entry name" value="ZINC_FINGER_C2H2_1"/>
    <property type="match status" value="11"/>
</dbReference>
<organism evidence="18 19">
    <name type="scientific">Silurus meridionalis</name>
    <name type="common">Southern catfish</name>
    <name type="synonym">Silurus soldatovi meridionalis</name>
    <dbReference type="NCBI Taxonomy" id="175797"/>
    <lineage>
        <taxon>Eukaryota</taxon>
        <taxon>Metazoa</taxon>
        <taxon>Chordata</taxon>
        <taxon>Craniata</taxon>
        <taxon>Vertebrata</taxon>
        <taxon>Euteleostomi</taxon>
        <taxon>Actinopterygii</taxon>
        <taxon>Neopterygii</taxon>
        <taxon>Teleostei</taxon>
        <taxon>Ostariophysi</taxon>
        <taxon>Siluriformes</taxon>
        <taxon>Siluridae</taxon>
        <taxon>Silurus</taxon>
    </lineage>
</organism>
<feature type="region of interest" description="Disordered" evidence="15">
    <location>
        <begin position="36"/>
        <end position="108"/>
    </location>
</feature>
<dbReference type="GO" id="GO:0032259">
    <property type="term" value="P:methylation"/>
    <property type="evidence" value="ECO:0007669"/>
    <property type="project" value="UniProtKB-KW"/>
</dbReference>
<feature type="domain" description="C2H2-type" evidence="16">
    <location>
        <begin position="309"/>
        <end position="337"/>
    </location>
</feature>
<dbReference type="EMBL" id="JABFDY010000005">
    <property type="protein sequence ID" value="KAF7707783.1"/>
    <property type="molecule type" value="Genomic_DNA"/>
</dbReference>
<feature type="domain" description="C2H2-type" evidence="16">
    <location>
        <begin position="363"/>
        <end position="390"/>
    </location>
</feature>
<feature type="compositionally biased region" description="Acidic residues" evidence="15">
    <location>
        <begin position="74"/>
        <end position="86"/>
    </location>
</feature>
<dbReference type="CDD" id="cd19193">
    <property type="entry name" value="PR-SET_PRDM7_9"/>
    <property type="match status" value="1"/>
</dbReference>
<keyword evidence="3" id="KW-0489">Methyltransferase</keyword>
<keyword evidence="19" id="KW-1185">Reference proteome</keyword>
<evidence type="ECO:0000256" key="13">
    <source>
        <dbReference type="ARBA" id="ARBA00023242"/>
    </source>
</evidence>
<feature type="domain" description="C2H2-type" evidence="16">
    <location>
        <begin position="588"/>
        <end position="615"/>
    </location>
</feature>
<keyword evidence="5" id="KW-0949">S-adenosyl-L-methionine</keyword>
<dbReference type="GO" id="GO:0045944">
    <property type="term" value="P:positive regulation of transcription by RNA polymerase II"/>
    <property type="evidence" value="ECO:0007669"/>
    <property type="project" value="UniProtKB-ARBA"/>
</dbReference>
<keyword evidence="7" id="KW-0677">Repeat</keyword>
<keyword evidence="12" id="KW-0804">Transcription</keyword>
<dbReference type="GO" id="GO:0008270">
    <property type="term" value="F:zinc ion binding"/>
    <property type="evidence" value="ECO:0007669"/>
    <property type="project" value="UniProtKB-KW"/>
</dbReference>
<evidence type="ECO:0000256" key="6">
    <source>
        <dbReference type="ARBA" id="ARBA00022723"/>
    </source>
</evidence>
<dbReference type="PANTHER" id="PTHR19818:SF158">
    <property type="entry name" value="C2H2-TYPE DOMAIN-CONTAINING PROTEIN-RELATED"/>
    <property type="match status" value="1"/>
</dbReference>
<evidence type="ECO:0000256" key="15">
    <source>
        <dbReference type="SAM" id="MobiDB-lite"/>
    </source>
</evidence>
<accession>A0A8T0BNC4</accession>
<feature type="domain" description="SET" evidence="17">
    <location>
        <begin position="165"/>
        <end position="279"/>
    </location>
</feature>
<evidence type="ECO:0000256" key="7">
    <source>
        <dbReference type="ARBA" id="ARBA00022737"/>
    </source>
</evidence>
<dbReference type="FunFam" id="3.30.160.60:FF:001009">
    <property type="entry name" value="Zinc finger protein 26"/>
    <property type="match status" value="1"/>
</dbReference>
<dbReference type="Pfam" id="PF00096">
    <property type="entry name" value="zf-C2H2"/>
    <property type="match status" value="7"/>
</dbReference>
<evidence type="ECO:0000256" key="10">
    <source>
        <dbReference type="ARBA" id="ARBA00023015"/>
    </source>
</evidence>
<keyword evidence="8 14" id="KW-0863">Zinc-finger</keyword>
<sequence length="640" mass="73708">MMRMRMRSSSSSSLILLIRDHKLTLPDSVYQCGEKMQTEMSSTSDGRTSSSVGHVTPVDLQNGEFWRKPLKEEESSDDDDDDDDFYGDGGTSSSVEDIPPEERAGQDRGLQIILKEKPKHDDYLYCEDCKSFFINKCDVHGPALFIPDVAVPLGVADRARQTLPPGLEIRKSSIPDAGLGVFNNSDTIPVGAHFGPYQGDTVEREEAMNSPYSWVIQRSERCEKYIDASSEFKSNWMRFVNCSRNAEEQNLVAFQYRGEILYRCCRPIERGHELLVWYHEEFTRYGGISFEYIWNKKCSAKNMDNTQVFTCSLCPLSYTVQIYLHKHIKRCHNEEYVKLFKAGVIGPLPADASSQRRLQRKNYHCSFCGKGFIYQSSLQHHQHFHTAQSLHQCSQCGKSFTLQSSLQLHRRVHATTQEAYECSQCLESFNDQIDLQVHQRSHRGGKPYECSHCGKSFGERGALQRHQHVHTGEKPYHCSECGRSFTQQCNLQKHQRIHTGEKPYQCSHCGKNFSDRCNLQIHQRIHTGEKPYHCSHCGKSFNQQSNLQKHQHIHTGQKPYHCSYCGKSFTQQSNLQKHKRIHTGEKPYHCPQCGKSFNQQSNLQKHQRVHTGEKPYHCSHCGKSFSDRCNLQTHQRTTHR</sequence>
<feature type="domain" description="C2H2-type" evidence="16">
    <location>
        <begin position="420"/>
        <end position="447"/>
    </location>
</feature>
<dbReference type="Pfam" id="PF21549">
    <property type="entry name" value="PRDM2_PR"/>
    <property type="match status" value="1"/>
</dbReference>
<keyword evidence="6" id="KW-0479">Metal-binding</keyword>
<dbReference type="InterPro" id="IPR044417">
    <property type="entry name" value="PRDM7_9_PR-SET"/>
</dbReference>
<dbReference type="GO" id="GO:0005634">
    <property type="term" value="C:nucleus"/>
    <property type="evidence" value="ECO:0007669"/>
    <property type="project" value="UniProtKB-SubCell"/>
</dbReference>
<dbReference type="Proteomes" id="UP000606274">
    <property type="component" value="Unassembled WGS sequence"/>
</dbReference>
<proteinExistence type="inferred from homology"/>
<dbReference type="SMART" id="SM00317">
    <property type="entry name" value="SET"/>
    <property type="match status" value="1"/>
</dbReference>